<dbReference type="WBParaSite" id="nRc.2.0.1.t14194-RA">
    <property type="protein sequence ID" value="nRc.2.0.1.t14194-RA"/>
    <property type="gene ID" value="nRc.2.0.1.g14194"/>
</dbReference>
<accession>A0A915IK01</accession>
<protein>
    <submittedName>
        <fullName evidence="2">Uncharacterized protein</fullName>
    </submittedName>
</protein>
<dbReference type="Proteomes" id="UP000887565">
    <property type="component" value="Unplaced"/>
</dbReference>
<keyword evidence="1" id="KW-1185">Reference proteome</keyword>
<proteinExistence type="predicted"/>
<organism evidence="1 2">
    <name type="scientific">Romanomermis culicivorax</name>
    <name type="common">Nematode worm</name>
    <dbReference type="NCBI Taxonomy" id="13658"/>
    <lineage>
        <taxon>Eukaryota</taxon>
        <taxon>Metazoa</taxon>
        <taxon>Ecdysozoa</taxon>
        <taxon>Nematoda</taxon>
        <taxon>Enoplea</taxon>
        <taxon>Dorylaimia</taxon>
        <taxon>Mermithida</taxon>
        <taxon>Mermithoidea</taxon>
        <taxon>Mermithidae</taxon>
        <taxon>Romanomermis</taxon>
    </lineage>
</organism>
<evidence type="ECO:0000313" key="1">
    <source>
        <dbReference type="Proteomes" id="UP000887565"/>
    </source>
</evidence>
<name>A0A915IK01_ROMCU</name>
<evidence type="ECO:0000313" key="2">
    <source>
        <dbReference type="WBParaSite" id="nRc.2.0.1.t14194-RA"/>
    </source>
</evidence>
<sequence length="66" mass="7566">MPKEWQTWRQQWNKHTLTIAKIDAKIDIEAKLKSEMEKTINGNIQDVATLAIVESMPRAVDKSTNA</sequence>
<dbReference type="AlphaFoldDB" id="A0A915IK01"/>
<reference evidence="2" key="1">
    <citation type="submission" date="2022-11" db="UniProtKB">
        <authorList>
            <consortium name="WormBaseParasite"/>
        </authorList>
    </citation>
    <scope>IDENTIFICATION</scope>
</reference>